<evidence type="ECO:0000256" key="5">
    <source>
        <dbReference type="ARBA" id="ARBA00022917"/>
    </source>
</evidence>
<name>A0A6J1NSN2_BICAN</name>
<dbReference type="SMART" id="SM00544">
    <property type="entry name" value="MA3"/>
    <property type="match status" value="1"/>
</dbReference>
<evidence type="ECO:0000259" key="8">
    <source>
        <dbReference type="PROSITE" id="PS51366"/>
    </source>
</evidence>
<dbReference type="InterPro" id="IPR003890">
    <property type="entry name" value="MIF4G-like_typ-3"/>
</dbReference>
<reference evidence="10" key="1">
    <citation type="submission" date="2025-08" db="UniProtKB">
        <authorList>
            <consortium name="RefSeq"/>
        </authorList>
    </citation>
    <scope>IDENTIFICATION</scope>
</reference>
<keyword evidence="9" id="KW-1185">Reference proteome</keyword>
<dbReference type="SMART" id="SM00543">
    <property type="entry name" value="MIF4G"/>
    <property type="match status" value="1"/>
</dbReference>
<dbReference type="CDD" id="cd11559">
    <property type="entry name" value="W2_eIF4G1_like"/>
    <property type="match status" value="1"/>
</dbReference>
<dbReference type="OrthoDB" id="514777at2759"/>
<feature type="domain" description="W2" evidence="7">
    <location>
        <begin position="784"/>
        <end position="946"/>
    </location>
</feature>
<feature type="region of interest" description="Disordered" evidence="6">
    <location>
        <begin position="438"/>
        <end position="463"/>
    </location>
</feature>
<feature type="compositionally biased region" description="Polar residues" evidence="6">
    <location>
        <begin position="569"/>
        <end position="578"/>
    </location>
</feature>
<keyword evidence="3" id="KW-0597">Phosphoprotein</keyword>
<evidence type="ECO:0000256" key="2">
    <source>
        <dbReference type="ARBA" id="ARBA00022540"/>
    </source>
</evidence>
<dbReference type="SUPFAM" id="SSF48371">
    <property type="entry name" value="ARM repeat"/>
    <property type="match status" value="3"/>
</dbReference>
<dbReference type="PANTHER" id="PTHR23253:SF78">
    <property type="entry name" value="EUKARYOTIC TRANSLATION INITIATION FACTOR 4G1, ISOFORM B-RELATED"/>
    <property type="match status" value="1"/>
</dbReference>
<dbReference type="Proteomes" id="UP001652582">
    <property type="component" value="Chromosome 17"/>
</dbReference>
<proteinExistence type="inferred from homology"/>
<dbReference type="AlphaFoldDB" id="A0A6J1NSN2"/>
<evidence type="ECO:0000259" key="7">
    <source>
        <dbReference type="PROSITE" id="PS51363"/>
    </source>
</evidence>
<dbReference type="GeneID" id="112053082"/>
<dbReference type="KEGG" id="bany:112053082"/>
<dbReference type="InterPro" id="IPR016024">
    <property type="entry name" value="ARM-type_fold"/>
</dbReference>
<evidence type="ECO:0000256" key="1">
    <source>
        <dbReference type="ARBA" id="ARBA00005775"/>
    </source>
</evidence>
<sequence>MSGHLKRCYDIEFMMRLKEDALSKKKPDIPLLESCNVIKITSFEHHDASVRISREPRIDRRKPLIGKGSMKLIPSPVTTVHPQCISISLTREEVKLSKSKDAWKPARLKKVDLNEEEVKTQDLYKKFRGILNKLTPQKFDTLLDKVKSLEITTQTRLEGVIDLVFEKAIEEPNFSEAYAVLCSKLSTLKVPCDNDPDKCVNFRGLILSRCQNQFMTKKTDEQVLKLEKELEDCDDPAKKKELLEQLSEEQRRVRKRSVGNVRFIGELYKLKMLTGKIIIYCMTYLVDKMEEEKLECLCKLLTTIGQQVEKESKDQLDVIFKRLHAIAFRKTSDISSRVRFMIHDVIDLRLGSWVTKNVIDSRPKMMNQILKEAEQQQRNIELMNASPSRGKRSGDVRRQGRQDLMMDNQRKAPRVTYTVDTSKFKAVNTQKNLSDIKLAPPSAWNHGSRTMSSTKDPVRASSGPMVSLSRNMFSALDTIQNPPALSIRQKSTDYQQSKSIERCTFTSQRDFNTNNSRGVSSTSSTSTSRSNSGRGNNNITFKRSEETLPRVPQQPSALPLKPSAVPQVISASSQNPSAMPQEPLGEPQEALPEGMKREVKMLVMETLDNPNDEEFASVFKDTLPSLYHSAAVTEILNIALEKSTKDVQTIAKATNRLLSSGTVSGEHFLTGMTEIVECAPDLQIDIPMLYEYLGKFIAPLIEGKHITFVQIFGICKNIIKSNHGHLFLRPLMRYLKDSAGPSFVKMKWSESGLDLKQWMKEEQVPKWLEDNKCEFLVDDKSIAATEKLLSPMETQRHLLQLMNAEENCEYILGWVRDNVGVSSTEDWFMRCLIQAICEHALSAGACFNVMRMSKYSRLISDFGNSKEERETNCLLGVQQLMRQLQYPPGLTLEIFQFLYEQYIISVEGFIAWEVSELEPEGKGVMLKALTSFFTNIKEANVDSSGEE</sequence>
<dbReference type="InterPro" id="IPR003307">
    <property type="entry name" value="W2_domain"/>
</dbReference>
<organism evidence="9 10">
    <name type="scientific">Bicyclus anynana</name>
    <name type="common">Squinting bush brown butterfly</name>
    <dbReference type="NCBI Taxonomy" id="110368"/>
    <lineage>
        <taxon>Eukaryota</taxon>
        <taxon>Metazoa</taxon>
        <taxon>Ecdysozoa</taxon>
        <taxon>Arthropoda</taxon>
        <taxon>Hexapoda</taxon>
        <taxon>Insecta</taxon>
        <taxon>Pterygota</taxon>
        <taxon>Neoptera</taxon>
        <taxon>Endopterygota</taxon>
        <taxon>Lepidoptera</taxon>
        <taxon>Glossata</taxon>
        <taxon>Ditrysia</taxon>
        <taxon>Papilionoidea</taxon>
        <taxon>Nymphalidae</taxon>
        <taxon>Satyrinae</taxon>
        <taxon>Satyrini</taxon>
        <taxon>Mycalesina</taxon>
        <taxon>Bicyclus</taxon>
    </lineage>
</organism>
<feature type="domain" description="MI" evidence="8">
    <location>
        <begin position="594"/>
        <end position="716"/>
    </location>
</feature>
<dbReference type="Pfam" id="PF02854">
    <property type="entry name" value="MIF4G"/>
    <property type="match status" value="1"/>
</dbReference>
<dbReference type="GO" id="GO:0016281">
    <property type="term" value="C:eukaryotic translation initiation factor 4F complex"/>
    <property type="evidence" value="ECO:0007669"/>
    <property type="project" value="TreeGrafter"/>
</dbReference>
<evidence type="ECO:0000313" key="9">
    <source>
        <dbReference type="Proteomes" id="UP001652582"/>
    </source>
</evidence>
<keyword evidence="4" id="KW-0810">Translation regulation</keyword>
<keyword evidence="2 10" id="KW-0396">Initiation factor</keyword>
<evidence type="ECO:0000256" key="6">
    <source>
        <dbReference type="SAM" id="MobiDB-lite"/>
    </source>
</evidence>
<feature type="compositionally biased region" description="Low complexity" evidence="6">
    <location>
        <begin position="512"/>
        <end position="538"/>
    </location>
</feature>
<dbReference type="PROSITE" id="PS51363">
    <property type="entry name" value="W2"/>
    <property type="match status" value="1"/>
</dbReference>
<dbReference type="PROSITE" id="PS51366">
    <property type="entry name" value="MI"/>
    <property type="match status" value="1"/>
</dbReference>
<feature type="region of interest" description="Disordered" evidence="6">
    <location>
        <begin position="498"/>
        <end position="588"/>
    </location>
</feature>
<evidence type="ECO:0000256" key="4">
    <source>
        <dbReference type="ARBA" id="ARBA00022845"/>
    </source>
</evidence>
<evidence type="ECO:0000256" key="3">
    <source>
        <dbReference type="ARBA" id="ARBA00022553"/>
    </source>
</evidence>
<dbReference type="GO" id="GO:0006417">
    <property type="term" value="P:regulation of translation"/>
    <property type="evidence" value="ECO:0007669"/>
    <property type="project" value="UniProtKB-KW"/>
</dbReference>
<dbReference type="GO" id="GO:0003743">
    <property type="term" value="F:translation initiation factor activity"/>
    <property type="evidence" value="ECO:0007669"/>
    <property type="project" value="UniProtKB-KW"/>
</dbReference>
<feature type="compositionally biased region" description="Polar residues" evidence="6">
    <location>
        <begin position="498"/>
        <end position="511"/>
    </location>
</feature>
<gene>
    <name evidence="10" type="primary">LOC112053082</name>
</gene>
<dbReference type="RefSeq" id="XP_023948132.2">
    <property type="nucleotide sequence ID" value="XM_024092364.2"/>
</dbReference>
<keyword evidence="5" id="KW-0648">Protein biosynthesis</keyword>
<accession>A0A6J1NSN2</accession>
<protein>
    <submittedName>
        <fullName evidence="10">Eukaryotic translation initiation factor 4 gamma 3</fullName>
    </submittedName>
</protein>
<dbReference type="Gene3D" id="1.25.40.180">
    <property type="match status" value="3"/>
</dbReference>
<dbReference type="Pfam" id="PF02847">
    <property type="entry name" value="MA3"/>
    <property type="match status" value="1"/>
</dbReference>
<comment type="similarity">
    <text evidence="1">Belongs to the eukaryotic initiation factor 4G family.</text>
</comment>
<dbReference type="PANTHER" id="PTHR23253">
    <property type="entry name" value="EUKARYOTIC TRANSLATION INITIATION FACTOR 4 GAMMA"/>
    <property type="match status" value="1"/>
</dbReference>
<dbReference type="GO" id="GO:0003729">
    <property type="term" value="F:mRNA binding"/>
    <property type="evidence" value="ECO:0007669"/>
    <property type="project" value="TreeGrafter"/>
</dbReference>
<evidence type="ECO:0000313" key="10">
    <source>
        <dbReference type="RefSeq" id="XP_023948132.2"/>
    </source>
</evidence>
<dbReference type="InterPro" id="IPR003891">
    <property type="entry name" value="Initiation_fac_eIF4g_MI"/>
</dbReference>
<feature type="compositionally biased region" description="Polar residues" evidence="6">
    <location>
        <begin position="445"/>
        <end position="455"/>
    </location>
</feature>